<keyword evidence="2" id="KW-0732">Signal</keyword>
<feature type="signal peptide" evidence="2">
    <location>
        <begin position="1"/>
        <end position="19"/>
    </location>
</feature>
<comment type="caution">
    <text evidence="3">The sequence shown here is derived from an EMBL/GenBank/DDBJ whole genome shotgun (WGS) entry which is preliminary data.</text>
</comment>
<dbReference type="Proteomes" id="UP000298493">
    <property type="component" value="Unassembled WGS sequence"/>
</dbReference>
<dbReference type="AlphaFoldDB" id="A0A4Z1PR90"/>
<protein>
    <submittedName>
        <fullName evidence="3">Zuotin</fullName>
    </submittedName>
</protein>
<organism evidence="3 4">
    <name type="scientific">Venturia nashicola</name>
    <dbReference type="NCBI Taxonomy" id="86259"/>
    <lineage>
        <taxon>Eukaryota</taxon>
        <taxon>Fungi</taxon>
        <taxon>Dikarya</taxon>
        <taxon>Ascomycota</taxon>
        <taxon>Pezizomycotina</taxon>
        <taxon>Dothideomycetes</taxon>
        <taxon>Pleosporomycetidae</taxon>
        <taxon>Venturiales</taxon>
        <taxon>Venturiaceae</taxon>
        <taxon>Venturia</taxon>
    </lineage>
</organism>
<name>A0A4Z1PR90_9PEZI</name>
<evidence type="ECO:0000313" key="3">
    <source>
        <dbReference type="EMBL" id="TID25164.1"/>
    </source>
</evidence>
<accession>A0A4Z1PR90</accession>
<gene>
    <name evidence="3" type="ORF">E6O75_ATG04369</name>
</gene>
<sequence>MRFLAAILCSITYASTAYARPDGSDISVVKSGPHVESSHSESPSLVVPAAPSSAPWNLGGGGAASHSNSSLSPANPSASSPGKSTGSGSLTFEVPPPNTEDANSNLLGLLEEGLLQTHNTRDSKAWPAPSLVPAAPPVPATTPEIYEVPEGNEPQPKIVKGVPPLPMAMVHSEAALDGPHTMKAGDPILTAGVDPLATPLVLGMGAGGAAPLAPLRPTRVVPAVQGATFAAGGTTYTASIDKDFNIVVASNILKPGGAAATLAGGAAKVSVLPGGALVVDGGTLTMSALYPPVTGCVVNINGRLVTARETGTDHQMMVLSTATLTVGGPAVTLDGQQVSLGPSGLHIGPSSVAAISTMTPSLPQITPTPTDPLDYLSSLAKATQSTNGGARPTITVVPDKTGDGTRPFLLGKNMVISLGVTMAILFFGG</sequence>
<feature type="compositionally biased region" description="Low complexity" evidence="1">
    <location>
        <begin position="64"/>
        <end position="82"/>
    </location>
</feature>
<feature type="region of interest" description="Disordered" evidence="1">
    <location>
        <begin position="30"/>
        <end position="104"/>
    </location>
</feature>
<proteinExistence type="predicted"/>
<feature type="chain" id="PRO_5021438431" evidence="2">
    <location>
        <begin position="20"/>
        <end position="429"/>
    </location>
</feature>
<keyword evidence="4" id="KW-1185">Reference proteome</keyword>
<dbReference type="EMBL" id="SNSC02000004">
    <property type="protein sequence ID" value="TID25164.1"/>
    <property type="molecule type" value="Genomic_DNA"/>
</dbReference>
<feature type="compositionally biased region" description="Low complexity" evidence="1">
    <location>
        <begin position="31"/>
        <end position="57"/>
    </location>
</feature>
<evidence type="ECO:0000313" key="4">
    <source>
        <dbReference type="Proteomes" id="UP000298493"/>
    </source>
</evidence>
<evidence type="ECO:0000256" key="1">
    <source>
        <dbReference type="SAM" id="MobiDB-lite"/>
    </source>
</evidence>
<evidence type="ECO:0000256" key="2">
    <source>
        <dbReference type="SAM" id="SignalP"/>
    </source>
</evidence>
<reference evidence="3 4" key="1">
    <citation type="submission" date="2019-04" db="EMBL/GenBank/DDBJ databases">
        <title>High contiguity whole genome sequence and gene annotation resource for two Venturia nashicola isolates.</title>
        <authorList>
            <person name="Prokchorchik M."/>
            <person name="Won K."/>
            <person name="Lee Y."/>
            <person name="Choi E.D."/>
            <person name="Segonzac C."/>
            <person name="Sohn K.H."/>
        </authorList>
    </citation>
    <scope>NUCLEOTIDE SEQUENCE [LARGE SCALE GENOMIC DNA]</scope>
    <source>
        <strain evidence="3 4">PRI2</strain>
    </source>
</reference>